<dbReference type="Proteomes" id="UP000038010">
    <property type="component" value="Unassembled WGS sequence"/>
</dbReference>
<protein>
    <submittedName>
        <fullName evidence="2">Uncharacterized protein</fullName>
    </submittedName>
</protein>
<reference evidence="2 3" key="1">
    <citation type="submission" date="2015-06" db="EMBL/GenBank/DDBJ databases">
        <title>Draft genome of the ant-associated black yeast Phialophora attae CBS 131958.</title>
        <authorList>
            <person name="Moreno L.F."/>
            <person name="Stielow B.J."/>
            <person name="de Hoog S."/>
            <person name="Vicente V.A."/>
            <person name="Weiss V.A."/>
            <person name="de Vries M."/>
            <person name="Cruz L.M."/>
            <person name="Souza E.M."/>
        </authorList>
    </citation>
    <scope>NUCLEOTIDE SEQUENCE [LARGE SCALE GENOMIC DNA]</scope>
    <source>
        <strain evidence="2 3">CBS 131958</strain>
    </source>
</reference>
<evidence type="ECO:0000256" key="1">
    <source>
        <dbReference type="SAM" id="MobiDB-lite"/>
    </source>
</evidence>
<accession>A0A0N0NLP3</accession>
<sequence>MTFANAPPAHPFTRPTTPFGGTQWYPAPPKSCPDCDLLGRYNGDVTRIHLGKGMAGERAGRMGLWGAWGNGFWGARNGGWGGGWGQGGYGYGGGGYVPGNIAVEGQGGYDPWTGRFMGGGGGLCCAGPAPVRVKPPKGPPKRLPGQGLLGCLGM</sequence>
<dbReference type="VEuPathDB" id="FungiDB:AB675_5198"/>
<keyword evidence="3" id="KW-1185">Reference proteome</keyword>
<comment type="caution">
    <text evidence="2">The sequence shown here is derived from an EMBL/GenBank/DDBJ whole genome shotgun (WGS) entry which is preliminary data.</text>
</comment>
<organism evidence="2 3">
    <name type="scientific">Cyphellophora attinorum</name>
    <dbReference type="NCBI Taxonomy" id="1664694"/>
    <lineage>
        <taxon>Eukaryota</taxon>
        <taxon>Fungi</taxon>
        <taxon>Dikarya</taxon>
        <taxon>Ascomycota</taxon>
        <taxon>Pezizomycotina</taxon>
        <taxon>Eurotiomycetes</taxon>
        <taxon>Chaetothyriomycetidae</taxon>
        <taxon>Chaetothyriales</taxon>
        <taxon>Cyphellophoraceae</taxon>
        <taxon>Cyphellophora</taxon>
    </lineage>
</organism>
<evidence type="ECO:0000313" key="3">
    <source>
        <dbReference type="Proteomes" id="UP000038010"/>
    </source>
</evidence>
<dbReference type="GeneID" id="28737270"/>
<evidence type="ECO:0000313" key="2">
    <source>
        <dbReference type="EMBL" id="KPI39269.1"/>
    </source>
</evidence>
<dbReference type="OrthoDB" id="4142992at2759"/>
<name>A0A0N0NLP3_9EURO</name>
<dbReference type="AlphaFoldDB" id="A0A0N0NLP3"/>
<feature type="region of interest" description="Disordered" evidence="1">
    <location>
        <begin position="1"/>
        <end position="25"/>
    </location>
</feature>
<gene>
    <name evidence="2" type="ORF">AB675_5198</name>
</gene>
<feature type="compositionally biased region" description="Low complexity" evidence="1">
    <location>
        <begin position="11"/>
        <end position="22"/>
    </location>
</feature>
<dbReference type="EMBL" id="LFJN01000015">
    <property type="protein sequence ID" value="KPI39269.1"/>
    <property type="molecule type" value="Genomic_DNA"/>
</dbReference>
<proteinExistence type="predicted"/>
<dbReference type="RefSeq" id="XP_017999232.1">
    <property type="nucleotide sequence ID" value="XM_018145390.1"/>
</dbReference>